<reference evidence="2" key="1">
    <citation type="submission" date="2023-03" db="EMBL/GenBank/DDBJ databases">
        <title>Complete genome of Cladonia borealis.</title>
        <authorList>
            <person name="Park H."/>
        </authorList>
    </citation>
    <scope>NUCLEOTIDE SEQUENCE</scope>
    <source>
        <strain evidence="2">ANT050790</strain>
    </source>
</reference>
<keyword evidence="3" id="KW-1185">Reference proteome</keyword>
<gene>
    <name evidence="2" type="ORF">JMJ35_006744</name>
</gene>
<evidence type="ECO:0000313" key="2">
    <source>
        <dbReference type="EMBL" id="KAK0511192.1"/>
    </source>
</evidence>
<dbReference type="AlphaFoldDB" id="A0AA39QXR7"/>
<dbReference type="Proteomes" id="UP001166286">
    <property type="component" value="Unassembled WGS sequence"/>
</dbReference>
<dbReference type="EMBL" id="JAFEKC020000014">
    <property type="protein sequence ID" value="KAK0511192.1"/>
    <property type="molecule type" value="Genomic_DNA"/>
</dbReference>
<protein>
    <submittedName>
        <fullName evidence="2">Uncharacterized protein</fullName>
    </submittedName>
</protein>
<evidence type="ECO:0000313" key="3">
    <source>
        <dbReference type="Proteomes" id="UP001166286"/>
    </source>
</evidence>
<proteinExistence type="predicted"/>
<evidence type="ECO:0000256" key="1">
    <source>
        <dbReference type="SAM" id="SignalP"/>
    </source>
</evidence>
<name>A0AA39QXR7_9LECA</name>
<sequence>MRPLGPPLLILTFFLTTTAQLIHQLSDGQLQVPTSLAPPIAPQLAIPTTPPAPTALPAPIESATTLALPLPSSTSAAGVSPPPLTTLPAVLALVHR</sequence>
<accession>A0AA39QXR7</accession>
<comment type="caution">
    <text evidence="2">The sequence shown here is derived from an EMBL/GenBank/DDBJ whole genome shotgun (WGS) entry which is preliminary data.</text>
</comment>
<organism evidence="2 3">
    <name type="scientific">Cladonia borealis</name>
    <dbReference type="NCBI Taxonomy" id="184061"/>
    <lineage>
        <taxon>Eukaryota</taxon>
        <taxon>Fungi</taxon>
        <taxon>Dikarya</taxon>
        <taxon>Ascomycota</taxon>
        <taxon>Pezizomycotina</taxon>
        <taxon>Lecanoromycetes</taxon>
        <taxon>OSLEUM clade</taxon>
        <taxon>Lecanoromycetidae</taxon>
        <taxon>Lecanorales</taxon>
        <taxon>Lecanorineae</taxon>
        <taxon>Cladoniaceae</taxon>
        <taxon>Cladonia</taxon>
    </lineage>
</organism>
<keyword evidence="1" id="KW-0732">Signal</keyword>
<feature type="signal peptide" evidence="1">
    <location>
        <begin position="1"/>
        <end position="19"/>
    </location>
</feature>
<feature type="chain" id="PRO_5041309278" evidence="1">
    <location>
        <begin position="20"/>
        <end position="96"/>
    </location>
</feature>